<comment type="caution">
    <text evidence="1">The sequence shown here is derived from an EMBL/GenBank/DDBJ whole genome shotgun (WGS) entry which is preliminary data.</text>
</comment>
<gene>
    <name evidence="1" type="ORF">GCM10007877_30950</name>
</gene>
<evidence type="ECO:0008006" key="3">
    <source>
        <dbReference type="Google" id="ProtNLM"/>
    </source>
</evidence>
<evidence type="ECO:0000313" key="1">
    <source>
        <dbReference type="EMBL" id="GLS27376.1"/>
    </source>
</evidence>
<keyword evidence="2" id="KW-1185">Reference proteome</keyword>
<organism evidence="1 2">
    <name type="scientific">Marinibactrum halimedae</name>
    <dbReference type="NCBI Taxonomy" id="1444977"/>
    <lineage>
        <taxon>Bacteria</taxon>
        <taxon>Pseudomonadati</taxon>
        <taxon>Pseudomonadota</taxon>
        <taxon>Gammaproteobacteria</taxon>
        <taxon>Cellvibrionales</taxon>
        <taxon>Cellvibrionaceae</taxon>
        <taxon>Marinibactrum</taxon>
    </lineage>
</organism>
<name>A0AA37T7V4_9GAMM</name>
<dbReference type="Proteomes" id="UP001156870">
    <property type="component" value="Unassembled WGS sequence"/>
</dbReference>
<proteinExistence type="predicted"/>
<dbReference type="InterPro" id="IPR008861">
    <property type="entry name" value="GpX-like"/>
</dbReference>
<dbReference type="Pfam" id="PF05489">
    <property type="entry name" value="Phage_tail_X"/>
    <property type="match status" value="2"/>
</dbReference>
<dbReference type="RefSeq" id="WP_232595372.1">
    <property type="nucleotide sequence ID" value="NZ_BSPD01000075.1"/>
</dbReference>
<protein>
    <recommendedName>
        <fullName evidence="3">Phage tail protein</fullName>
    </recommendedName>
</protein>
<reference evidence="1 2" key="1">
    <citation type="journal article" date="2014" name="Int. J. Syst. Evol. Microbiol.">
        <title>Complete genome sequence of Corynebacterium casei LMG S-19264T (=DSM 44701T), isolated from a smear-ripened cheese.</title>
        <authorList>
            <consortium name="US DOE Joint Genome Institute (JGI-PGF)"/>
            <person name="Walter F."/>
            <person name="Albersmeier A."/>
            <person name="Kalinowski J."/>
            <person name="Ruckert C."/>
        </authorList>
    </citation>
    <scope>NUCLEOTIDE SEQUENCE [LARGE SCALE GENOMIC DNA]</scope>
    <source>
        <strain evidence="1 2">NBRC 110095</strain>
    </source>
</reference>
<dbReference type="AlphaFoldDB" id="A0AA37T7V4"/>
<evidence type="ECO:0000313" key="2">
    <source>
        <dbReference type="Proteomes" id="UP001156870"/>
    </source>
</evidence>
<accession>A0AA37T7V4</accession>
<dbReference type="EMBL" id="BSPD01000075">
    <property type="protein sequence ID" value="GLS27376.1"/>
    <property type="molecule type" value="Genomic_DNA"/>
</dbReference>
<sequence>MAHYYRTTAGDTLDWICWKYYTQQVNFGSAAMAVDPQLAENKSLLEGGILQGGQLEDQTNLQVEAVLKANPILANYPPNLPAGVNIVLPDLTPETQQDQFVKLWD</sequence>